<dbReference type="Proteomes" id="UP000223364">
    <property type="component" value="Unassembled WGS sequence"/>
</dbReference>
<dbReference type="Gene3D" id="1.10.260.40">
    <property type="entry name" value="lambda repressor-like DNA-binding domains"/>
    <property type="match status" value="1"/>
</dbReference>
<dbReference type="InterPro" id="IPR001387">
    <property type="entry name" value="Cro/C1-type_HTH"/>
</dbReference>
<evidence type="ECO:0000313" key="2">
    <source>
        <dbReference type="EMBL" id="PHD55424.1"/>
    </source>
</evidence>
<dbReference type="Pfam" id="PF01381">
    <property type="entry name" value="HTH_3"/>
    <property type="match status" value="1"/>
</dbReference>
<dbReference type="SMART" id="SM00530">
    <property type="entry name" value="HTH_XRE"/>
    <property type="match status" value="1"/>
</dbReference>
<comment type="caution">
    <text evidence="2">The sequence shown here is derived from an EMBL/GenBank/DDBJ whole genome shotgun (WGS) entry which is preliminary data.</text>
</comment>
<reference evidence="2 3" key="1">
    <citation type="submission" date="2017-09" db="EMBL/GenBank/DDBJ databases">
        <title>Large-scale bioinformatics analysis of Bacillus genomes uncovers conserved roles of natural products in bacterial physiology.</title>
        <authorList>
            <consortium name="Agbiome Team Llc"/>
            <person name="Bleich R.M."/>
            <person name="Grubbs K.J."/>
            <person name="Santa Maria K.C."/>
            <person name="Allen S.E."/>
            <person name="Farag S."/>
            <person name="Shank E.A."/>
            <person name="Bowers A."/>
        </authorList>
    </citation>
    <scope>NUCLEOTIDE SEQUENCE [LARGE SCALE GENOMIC DNA]</scope>
    <source>
        <strain evidence="2 3">AFS044295</strain>
    </source>
</reference>
<organism evidence="2 3">
    <name type="scientific">Bacillus wiedmannii</name>
    <dbReference type="NCBI Taxonomy" id="1890302"/>
    <lineage>
        <taxon>Bacteria</taxon>
        <taxon>Bacillati</taxon>
        <taxon>Bacillota</taxon>
        <taxon>Bacilli</taxon>
        <taxon>Bacillales</taxon>
        <taxon>Bacillaceae</taxon>
        <taxon>Bacillus</taxon>
        <taxon>Bacillus cereus group</taxon>
    </lineage>
</organism>
<dbReference type="SUPFAM" id="SSF47413">
    <property type="entry name" value="lambda repressor-like DNA-binding domains"/>
    <property type="match status" value="1"/>
</dbReference>
<proteinExistence type="predicted"/>
<dbReference type="AlphaFoldDB" id="A0A2C4P9K8"/>
<sequence length="78" mass="9323">MREWLKKFRYVKGYTHEDIANKCKISRSYYTQIENGTKTPSVEIAKKIGGCLNFDWTCFFRNQCSLREQNDLRGDIYD</sequence>
<evidence type="ECO:0000313" key="3">
    <source>
        <dbReference type="Proteomes" id="UP000223364"/>
    </source>
</evidence>
<dbReference type="RefSeq" id="WP_098816248.1">
    <property type="nucleotide sequence ID" value="NZ_NUSP01000056.1"/>
</dbReference>
<dbReference type="GO" id="GO:0003677">
    <property type="term" value="F:DNA binding"/>
    <property type="evidence" value="ECO:0007669"/>
    <property type="project" value="InterPro"/>
</dbReference>
<gene>
    <name evidence="2" type="ORF">COF57_30205</name>
</gene>
<evidence type="ECO:0000259" key="1">
    <source>
        <dbReference type="SMART" id="SM00530"/>
    </source>
</evidence>
<dbReference type="InterPro" id="IPR010982">
    <property type="entry name" value="Lambda_DNA-bd_dom_sf"/>
</dbReference>
<accession>A0A2C4P9K8</accession>
<dbReference type="EMBL" id="NUSP01000056">
    <property type="protein sequence ID" value="PHD55424.1"/>
    <property type="molecule type" value="Genomic_DNA"/>
</dbReference>
<protein>
    <submittedName>
        <fullName evidence="2">Transcriptional regulator</fullName>
    </submittedName>
</protein>
<feature type="domain" description="HTH cro/C1-type" evidence="1">
    <location>
        <begin position="4"/>
        <end position="59"/>
    </location>
</feature>
<name>A0A2C4P9K8_9BACI</name>
<dbReference type="CDD" id="cd00093">
    <property type="entry name" value="HTH_XRE"/>
    <property type="match status" value="1"/>
</dbReference>